<comment type="caution">
    <text evidence="2">The sequence shown here is derived from an EMBL/GenBank/DDBJ whole genome shotgun (WGS) entry which is preliminary data.</text>
</comment>
<dbReference type="OrthoDB" id="5496976at2"/>
<dbReference type="PANTHER" id="PTHR23150:SF19">
    <property type="entry name" value="FORMYLGLYCINE-GENERATING ENZYME"/>
    <property type="match status" value="1"/>
</dbReference>
<proteinExistence type="predicted"/>
<dbReference type="InterPro" id="IPR005532">
    <property type="entry name" value="SUMF_dom"/>
</dbReference>
<dbReference type="Proteomes" id="UP000440224">
    <property type="component" value="Unassembled WGS sequence"/>
</dbReference>
<evidence type="ECO:0000313" key="2">
    <source>
        <dbReference type="EMBL" id="MRG98369.1"/>
    </source>
</evidence>
<reference evidence="2 3" key="1">
    <citation type="submission" date="2019-10" db="EMBL/GenBank/DDBJ databases">
        <title>A soil myxobacterium in the family Polyangiaceae.</title>
        <authorList>
            <person name="Li Y."/>
            <person name="Wang J."/>
        </authorList>
    </citation>
    <scope>NUCLEOTIDE SEQUENCE [LARGE SCALE GENOMIC DNA]</scope>
    <source>
        <strain evidence="2 3">DSM 14734</strain>
    </source>
</reference>
<dbReference type="InterPro" id="IPR042095">
    <property type="entry name" value="SUMF_sf"/>
</dbReference>
<dbReference type="EMBL" id="WJIE01000030">
    <property type="protein sequence ID" value="MRG98369.1"/>
    <property type="molecule type" value="Genomic_DNA"/>
</dbReference>
<organism evidence="2 3">
    <name type="scientific">Polyangium spumosum</name>
    <dbReference type="NCBI Taxonomy" id="889282"/>
    <lineage>
        <taxon>Bacteria</taxon>
        <taxon>Pseudomonadati</taxon>
        <taxon>Myxococcota</taxon>
        <taxon>Polyangia</taxon>
        <taxon>Polyangiales</taxon>
        <taxon>Polyangiaceae</taxon>
        <taxon>Polyangium</taxon>
    </lineage>
</organism>
<dbReference type="Gene3D" id="3.90.1580.10">
    <property type="entry name" value="paralog of FGE (formylglycine-generating enzyme)"/>
    <property type="match status" value="1"/>
</dbReference>
<dbReference type="InterPro" id="IPR016187">
    <property type="entry name" value="CTDL_fold"/>
</dbReference>
<sequence>MSRRGGSFVLRLAMKSFAFFRSPRFWGLAAVTLLVATLPAPSEAEAKGKKCPGGMVSVAGRFCIDVYEAHVVEIVGKNKTKPHSPYLSVDGLRVKAVSKKGKVPQAYISRNQAEEACKNAGKRLCADDEWITACKGKRPTTYPYGKEHKSGACNDGGFSSFNALYGVAGAPPPQEAYTFANMNDERLNKMKGTVAKSGAYRKCRSSYGVFDMVGNLHEWTGSKNGTFRGGYYLDTHQNGDGCDYKTTSHNAKYHDYSTGFRCCK</sequence>
<dbReference type="InterPro" id="IPR051043">
    <property type="entry name" value="Sulfatase_Mod_Factor_Kinase"/>
</dbReference>
<dbReference type="Pfam" id="PF03781">
    <property type="entry name" value="FGE-sulfatase"/>
    <property type="match status" value="1"/>
</dbReference>
<protein>
    <submittedName>
        <fullName evidence="2">SUMF1/EgtB/PvdO family nonheme iron enzyme</fullName>
    </submittedName>
</protein>
<dbReference type="SUPFAM" id="SSF56436">
    <property type="entry name" value="C-type lectin-like"/>
    <property type="match status" value="1"/>
</dbReference>
<name>A0A6N7Q2V5_9BACT</name>
<dbReference type="PANTHER" id="PTHR23150">
    <property type="entry name" value="SULFATASE MODIFYING FACTOR 1, 2"/>
    <property type="match status" value="1"/>
</dbReference>
<evidence type="ECO:0000313" key="3">
    <source>
        <dbReference type="Proteomes" id="UP000440224"/>
    </source>
</evidence>
<feature type="domain" description="Sulfatase-modifying factor enzyme-like" evidence="1">
    <location>
        <begin position="98"/>
        <end position="246"/>
    </location>
</feature>
<accession>A0A6N7Q2V5</accession>
<dbReference type="AlphaFoldDB" id="A0A6N7Q2V5"/>
<dbReference type="GO" id="GO:0120147">
    <property type="term" value="F:formylglycine-generating oxidase activity"/>
    <property type="evidence" value="ECO:0007669"/>
    <property type="project" value="TreeGrafter"/>
</dbReference>
<keyword evidence="3" id="KW-1185">Reference proteome</keyword>
<gene>
    <name evidence="2" type="ORF">GF068_41615</name>
</gene>
<evidence type="ECO:0000259" key="1">
    <source>
        <dbReference type="Pfam" id="PF03781"/>
    </source>
</evidence>